<keyword evidence="4" id="KW-0575">Peroxidase</keyword>
<dbReference type="SUPFAM" id="SSF56935">
    <property type="entry name" value="Porins"/>
    <property type="match status" value="1"/>
</dbReference>
<keyword evidence="1" id="KW-0175">Coiled coil</keyword>
<feature type="signal peptide" evidence="2">
    <location>
        <begin position="1"/>
        <end position="35"/>
    </location>
</feature>
<reference evidence="4 5" key="1">
    <citation type="submission" date="2009-09" db="EMBL/GenBank/DDBJ databases">
        <authorList>
            <person name="Weinstock G."/>
            <person name="Sodergren E."/>
            <person name="Clifton S."/>
            <person name="Fulton L."/>
            <person name="Fulton B."/>
            <person name="Courtney L."/>
            <person name="Fronick C."/>
            <person name="Harrison M."/>
            <person name="Strong C."/>
            <person name="Farmer C."/>
            <person name="Delahaunty K."/>
            <person name="Markovic C."/>
            <person name="Hall O."/>
            <person name="Minx P."/>
            <person name="Tomlinson C."/>
            <person name="Mitreva M."/>
            <person name="Nelson J."/>
            <person name="Hou S."/>
            <person name="Wollam A."/>
            <person name="Pepin K.H."/>
            <person name="Johnson M."/>
            <person name="Bhonagiri V."/>
            <person name="Nash W.E."/>
            <person name="Warren W."/>
            <person name="Chinwalla A."/>
            <person name="Mardis E.R."/>
            <person name="Wilson R.K."/>
        </authorList>
    </citation>
    <scope>NUCLEOTIDE SEQUENCE [LARGE SCALE GENOMIC DNA]</scope>
    <source>
        <strain evidence="4">ATCC 35185</strain>
        <strain evidence="5">ATCC 35185 / DSM 20758 / VPI D19B-28</strain>
    </source>
</reference>
<keyword evidence="6" id="KW-1185">Reference proteome</keyword>
<dbReference type="GO" id="GO:0004601">
    <property type="term" value="F:peroxidase activity"/>
    <property type="evidence" value="ECO:0007669"/>
    <property type="project" value="UniProtKB-KW"/>
</dbReference>
<keyword evidence="2" id="KW-0732">Signal</keyword>
<reference evidence="3 6" key="2">
    <citation type="submission" date="2011-04" db="EMBL/GenBank/DDBJ databases">
        <title>The complete genome of Selenomonas sputigena DSM 20758.</title>
        <authorList>
            <consortium name="US DOE Joint Genome Institute (JGI-PGF)"/>
            <person name="Lucas S."/>
            <person name="Copeland A."/>
            <person name="Lapidus A."/>
            <person name="Bruce D."/>
            <person name="Goodwin L."/>
            <person name="Pitluck S."/>
            <person name="Peters L."/>
            <person name="Kyrpides N."/>
            <person name="Mavromatis K."/>
            <person name="Ivanova N."/>
            <person name="Ovchinnikova G."/>
            <person name="Teshima H."/>
            <person name="Detter J.C."/>
            <person name="Tapia R."/>
            <person name="Han C."/>
            <person name="Land M."/>
            <person name="Hauser L."/>
            <person name="Markowitz V."/>
            <person name="Cheng J.-F."/>
            <person name="Hugenholtz P."/>
            <person name="Woyke T."/>
            <person name="Wu D."/>
            <person name="Gronow S."/>
            <person name="Wellnitz S."/>
            <person name="Schneider S."/>
            <person name="Klenk H.-P."/>
            <person name="Eisen J.A."/>
        </authorList>
    </citation>
    <scope>NUCLEOTIDE SEQUENCE [LARGE SCALE GENOMIC DNA]</scope>
    <source>
        <strain evidence="3">ATCC 35185</strain>
        <strain evidence="6">ATCC 35185 / DSM 20758 / VPI D19B-28</strain>
    </source>
</reference>
<sequence length="665" mass="73283">MSILQKMKRRRTLALLKRACTLTLTLGMTSGVASAASHDALHDVYGYFSYMMNVRDEIRSHRAALAALAEARADVESARANLVEAQEATRDAAANLALAIQNLRAAEEHLAAVRKALASAEEASALRTEEAIAAQNAEADYAPEVEAQRTALESLYREADNLSRAAGTTDGENPDREKAVARILAEVGYEQNRIVDAQRMVEEALAAERGTTPDAAGAKLAAVSSEVDAAQAQLDAMEAQLDALTALREQAEDAERDARELVADYTQEAQASETDLAESRKNKAEAETYDAEAKAWALQAADEQKAAERRLLQSEHDLAYFGEGAGAETGVEYYTWRGERAGHQLYLPLSYFSRTHAGKTKLDYGISAGYVKSHTGFDSGVSGLTDTQASVTIHNEKPRTSVHYGLSVNLPTGESKIYQRAAVPEGLARFTDFGAGWQFIPSVEVTHRISERDRLTGRFSYAVRGGYDYSKEVPNAHVSPGNIFAQEIEYLHAGDKKSYMIQLYHNSTENAVQDAVDTDSRTITGKMHYRDGDDWELRFFYNQAVSAKDEVRFYAIYALTEAAKGIASQEVARQYYGLGLRHRVSDKLTWQIMAHYQNVSTTYDPLRTALNTGNGFKRCSLIAGLAWKASERKNLTFQVERYVRSDVGGAGYNGWGAALWYQQSF</sequence>
<dbReference type="EMBL" id="CP002637">
    <property type="protein sequence ID" value="AEC01112.1"/>
    <property type="molecule type" value="Genomic_DNA"/>
</dbReference>
<protein>
    <submittedName>
        <fullName evidence="4">Dyp-type peroxidase family protein</fullName>
    </submittedName>
</protein>
<keyword evidence="4" id="KW-0560">Oxidoreductase</keyword>
<gene>
    <name evidence="3" type="ordered locus">Selsp_2166</name>
    <name evidence="4" type="ORF">SELSPUOL_01977</name>
</gene>
<dbReference type="RefSeq" id="WP_006193284.1">
    <property type="nucleotide sequence ID" value="NC_015437.1"/>
</dbReference>
<dbReference type="AlphaFoldDB" id="C9LWX1"/>
<feature type="chain" id="PRO_5010828825" evidence="2">
    <location>
        <begin position="36"/>
        <end position="665"/>
    </location>
</feature>
<dbReference type="Proteomes" id="UP000003505">
    <property type="component" value="Unassembled WGS sequence"/>
</dbReference>
<dbReference type="OrthoDB" id="1661840at2"/>
<evidence type="ECO:0000313" key="4">
    <source>
        <dbReference type="EMBL" id="EEX76647.1"/>
    </source>
</evidence>
<dbReference type="HOGENOM" id="CLU_412714_0_0_9"/>
<organism evidence="4 5">
    <name type="scientific">Selenomonas sputigena (strain ATCC 35185 / DSM 20758 / CCUG 44933 / VPI D19B-28)</name>
    <dbReference type="NCBI Taxonomy" id="546271"/>
    <lineage>
        <taxon>Bacteria</taxon>
        <taxon>Bacillati</taxon>
        <taxon>Bacillota</taxon>
        <taxon>Negativicutes</taxon>
        <taxon>Selenomonadales</taxon>
        <taxon>Selenomonadaceae</taxon>
        <taxon>Selenomonas</taxon>
    </lineage>
</organism>
<dbReference type="eggNOG" id="ENOG50338GY">
    <property type="taxonomic scope" value="Bacteria"/>
</dbReference>
<proteinExistence type="predicted"/>
<dbReference type="EMBL" id="ACKP02000046">
    <property type="protein sequence ID" value="EEX76647.1"/>
    <property type="molecule type" value="Genomic_DNA"/>
</dbReference>
<dbReference type="SUPFAM" id="SSF56954">
    <property type="entry name" value="Outer membrane efflux proteins (OEP)"/>
    <property type="match status" value="1"/>
</dbReference>
<feature type="coiled-coil region" evidence="1">
    <location>
        <begin position="220"/>
        <end position="282"/>
    </location>
</feature>
<name>C9LWX1_SELS3</name>
<dbReference type="STRING" id="546271.Selsp_2166"/>
<accession>C9LWX1</accession>
<dbReference type="Proteomes" id="UP000011124">
    <property type="component" value="Chromosome"/>
</dbReference>
<evidence type="ECO:0000256" key="2">
    <source>
        <dbReference type="SAM" id="SignalP"/>
    </source>
</evidence>
<evidence type="ECO:0000313" key="3">
    <source>
        <dbReference type="EMBL" id="AEC01112.1"/>
    </source>
</evidence>
<evidence type="ECO:0000256" key="1">
    <source>
        <dbReference type="SAM" id="Coils"/>
    </source>
</evidence>
<dbReference type="KEGG" id="ssg:Selsp_2166"/>
<evidence type="ECO:0000313" key="6">
    <source>
        <dbReference type="Proteomes" id="UP000011124"/>
    </source>
</evidence>
<feature type="coiled-coil region" evidence="1">
    <location>
        <begin position="61"/>
        <end position="165"/>
    </location>
</feature>
<evidence type="ECO:0000313" key="5">
    <source>
        <dbReference type="Proteomes" id="UP000003505"/>
    </source>
</evidence>